<feature type="transmembrane region" description="Helical" evidence="7">
    <location>
        <begin position="328"/>
        <end position="347"/>
    </location>
</feature>
<comment type="subcellular location">
    <subcellularLocation>
        <location evidence="1">Endomembrane system</location>
        <topology evidence="1">Multi-pass membrane protein</topology>
    </subcellularLocation>
</comment>
<sequence>MTRNALALLAAAGLVAGFWRQGERAIAANGPTFDEVAHLAAGFGYWVAGDFALNPEHPPLLKLWWALPLLVGDAPEFPRQLARDTNDHWQVALAWGYAPGVTYPDFLAAPRRMNLALGAGVALLAGWWAYRLWDSRLAGVAAVAFAATDPTLVSLACVLSTDVGLTFFALLSAYLLWEYATKPSRGLLVGAGMSLGLMLGSKLSALGMVGALGLAGVVVLLRGGRLALTGAPDTGKRLGPALDLAFRLGLIAFVTLAATYGFVHFGEWGRGLKFQLTRAQHGDGVMYLCGELSRTGWLHYFLVAVALKLPLGLLLGSAGGLASGAWRVTWLVVPPLAFVAVASWSRVDLGVRVVLPAIPFLYVIAGRLVAGRGNCVAVAALVWAAVAARQAEPYPLAYFNELAGGNGTRYLADSNADWGQGLPALRDWMAANGVAAVQLGYFGTDRPEAYGIRYEALPGYGRVGPPSDVVLPPGRRFVVVSVNHLRGLYLPDPDTYAALREQKPVAILAGSLVVFDVTD</sequence>
<accession>A0A517XZW8</accession>
<evidence type="ECO:0000313" key="10">
    <source>
        <dbReference type="Proteomes" id="UP000319576"/>
    </source>
</evidence>
<dbReference type="InterPro" id="IPR003342">
    <property type="entry name" value="ArnT-like_N"/>
</dbReference>
<keyword evidence="4 7" id="KW-0812">Transmembrane</keyword>
<proteinExistence type="predicted"/>
<feature type="transmembrane region" description="Helical" evidence="7">
    <location>
        <begin position="244"/>
        <end position="263"/>
    </location>
</feature>
<keyword evidence="6 7" id="KW-0472">Membrane</keyword>
<dbReference type="GO" id="GO:0006493">
    <property type="term" value="P:protein O-linked glycosylation"/>
    <property type="evidence" value="ECO:0007669"/>
    <property type="project" value="InterPro"/>
</dbReference>
<evidence type="ECO:0000313" key="9">
    <source>
        <dbReference type="EMBL" id="QDU23023.1"/>
    </source>
</evidence>
<dbReference type="GO" id="GO:0012505">
    <property type="term" value="C:endomembrane system"/>
    <property type="evidence" value="ECO:0007669"/>
    <property type="project" value="UniProtKB-SubCell"/>
</dbReference>
<evidence type="ECO:0000256" key="1">
    <source>
        <dbReference type="ARBA" id="ARBA00004127"/>
    </source>
</evidence>
<evidence type="ECO:0000256" key="7">
    <source>
        <dbReference type="SAM" id="Phobius"/>
    </source>
</evidence>
<keyword evidence="5 7" id="KW-1133">Transmembrane helix</keyword>
<gene>
    <name evidence="9" type="ORF">ETAA1_50130</name>
</gene>
<feature type="domain" description="ArnT-like N-terminal" evidence="8">
    <location>
        <begin position="111"/>
        <end position="221"/>
    </location>
</feature>
<keyword evidence="2 9" id="KW-0328">Glycosyltransferase</keyword>
<dbReference type="GO" id="GO:0016020">
    <property type="term" value="C:membrane"/>
    <property type="evidence" value="ECO:0007669"/>
    <property type="project" value="InterPro"/>
</dbReference>
<evidence type="ECO:0000259" key="8">
    <source>
        <dbReference type="Pfam" id="PF02366"/>
    </source>
</evidence>
<dbReference type="OrthoDB" id="224989at2"/>
<keyword evidence="10" id="KW-1185">Reference proteome</keyword>
<evidence type="ECO:0000256" key="6">
    <source>
        <dbReference type="ARBA" id="ARBA00023136"/>
    </source>
</evidence>
<name>A0A517XZW8_9BACT</name>
<dbReference type="KEGG" id="uli:ETAA1_50130"/>
<protein>
    <submittedName>
        <fullName evidence="9">Dolichyl-phosphate-mannose-protein mannosyltransferase</fullName>
    </submittedName>
</protein>
<feature type="transmembrane region" description="Helical" evidence="7">
    <location>
        <begin position="151"/>
        <end position="177"/>
    </location>
</feature>
<dbReference type="RefSeq" id="WP_145243126.1">
    <property type="nucleotide sequence ID" value="NZ_CP036273.1"/>
</dbReference>
<dbReference type="Pfam" id="PF02366">
    <property type="entry name" value="PMT"/>
    <property type="match status" value="1"/>
</dbReference>
<dbReference type="GO" id="GO:0000030">
    <property type="term" value="F:mannosyltransferase activity"/>
    <property type="evidence" value="ECO:0007669"/>
    <property type="project" value="InterPro"/>
</dbReference>
<feature type="transmembrane region" description="Helical" evidence="7">
    <location>
        <begin position="353"/>
        <end position="370"/>
    </location>
</feature>
<feature type="transmembrane region" description="Helical" evidence="7">
    <location>
        <begin position="113"/>
        <end position="130"/>
    </location>
</feature>
<dbReference type="AlphaFoldDB" id="A0A517XZW8"/>
<reference evidence="9 10" key="1">
    <citation type="submission" date="2019-02" db="EMBL/GenBank/DDBJ databases">
        <title>Deep-cultivation of Planctomycetes and their phenomic and genomic characterization uncovers novel biology.</title>
        <authorList>
            <person name="Wiegand S."/>
            <person name="Jogler M."/>
            <person name="Boedeker C."/>
            <person name="Pinto D."/>
            <person name="Vollmers J."/>
            <person name="Rivas-Marin E."/>
            <person name="Kohn T."/>
            <person name="Peeters S.H."/>
            <person name="Heuer A."/>
            <person name="Rast P."/>
            <person name="Oberbeckmann S."/>
            <person name="Bunk B."/>
            <person name="Jeske O."/>
            <person name="Meyerdierks A."/>
            <person name="Storesund J.E."/>
            <person name="Kallscheuer N."/>
            <person name="Luecker S."/>
            <person name="Lage O.M."/>
            <person name="Pohl T."/>
            <person name="Merkel B.J."/>
            <person name="Hornburger P."/>
            <person name="Mueller R.-W."/>
            <person name="Bruemmer F."/>
            <person name="Labrenz M."/>
            <person name="Spormann A.M."/>
            <person name="Op den Camp H."/>
            <person name="Overmann J."/>
            <person name="Amann R."/>
            <person name="Jetten M.S.M."/>
            <person name="Mascher T."/>
            <person name="Medema M.H."/>
            <person name="Devos D.P."/>
            <person name="Kaster A.-K."/>
            <person name="Ovreas L."/>
            <person name="Rohde M."/>
            <person name="Galperin M.Y."/>
            <person name="Jogler C."/>
        </authorList>
    </citation>
    <scope>NUCLEOTIDE SEQUENCE [LARGE SCALE GENOMIC DNA]</scope>
    <source>
        <strain evidence="9 10">ETA_A1</strain>
    </source>
</reference>
<evidence type="ECO:0000256" key="2">
    <source>
        <dbReference type="ARBA" id="ARBA00022676"/>
    </source>
</evidence>
<evidence type="ECO:0000256" key="5">
    <source>
        <dbReference type="ARBA" id="ARBA00022989"/>
    </source>
</evidence>
<organism evidence="9 10">
    <name type="scientific">Urbifossiella limnaea</name>
    <dbReference type="NCBI Taxonomy" id="2528023"/>
    <lineage>
        <taxon>Bacteria</taxon>
        <taxon>Pseudomonadati</taxon>
        <taxon>Planctomycetota</taxon>
        <taxon>Planctomycetia</taxon>
        <taxon>Gemmatales</taxon>
        <taxon>Gemmataceae</taxon>
        <taxon>Urbifossiella</taxon>
    </lineage>
</organism>
<dbReference type="EMBL" id="CP036273">
    <property type="protein sequence ID" value="QDU23023.1"/>
    <property type="molecule type" value="Genomic_DNA"/>
</dbReference>
<keyword evidence="3 9" id="KW-0808">Transferase</keyword>
<feature type="transmembrane region" description="Helical" evidence="7">
    <location>
        <begin position="297"/>
        <end position="316"/>
    </location>
</feature>
<evidence type="ECO:0000256" key="4">
    <source>
        <dbReference type="ARBA" id="ARBA00022692"/>
    </source>
</evidence>
<evidence type="ECO:0000256" key="3">
    <source>
        <dbReference type="ARBA" id="ARBA00022679"/>
    </source>
</evidence>
<dbReference type="Proteomes" id="UP000319576">
    <property type="component" value="Chromosome"/>
</dbReference>